<dbReference type="Pfam" id="PF00931">
    <property type="entry name" value="NB-ARC"/>
    <property type="match status" value="1"/>
</dbReference>
<keyword evidence="6" id="KW-0067">ATP-binding</keyword>
<dbReference type="SUPFAM" id="SSF52058">
    <property type="entry name" value="L domain-like"/>
    <property type="match status" value="1"/>
</dbReference>
<evidence type="ECO:0000256" key="5">
    <source>
        <dbReference type="ARBA" id="ARBA00022821"/>
    </source>
</evidence>
<protein>
    <recommendedName>
        <fullName evidence="12">NB-ARC domain-containing protein</fullName>
    </recommendedName>
</protein>
<comment type="similarity">
    <text evidence="1">Belongs to the disease resistance NB-LRR family.</text>
</comment>
<dbReference type="SUPFAM" id="SSF52540">
    <property type="entry name" value="P-loop containing nucleoside triphosphate hydrolases"/>
    <property type="match status" value="1"/>
</dbReference>
<dbReference type="InterPro" id="IPR044974">
    <property type="entry name" value="Disease_R_plants"/>
</dbReference>
<dbReference type="InterPro" id="IPR027417">
    <property type="entry name" value="P-loop_NTPase"/>
</dbReference>
<dbReference type="FunFam" id="3.40.50.300:FF:001091">
    <property type="entry name" value="Probable disease resistance protein At1g61300"/>
    <property type="match status" value="1"/>
</dbReference>
<accession>A0ABD3CAX2</accession>
<reference evidence="11" key="1">
    <citation type="journal article" date="2024" name="IScience">
        <title>Strigolactones Initiate the Formation of Haustorium-like Structures in Castilleja.</title>
        <authorList>
            <person name="Buerger M."/>
            <person name="Peterson D."/>
            <person name="Chory J."/>
        </authorList>
    </citation>
    <scope>NUCLEOTIDE SEQUENCE [LARGE SCALE GENOMIC DNA]</scope>
</reference>
<dbReference type="PANTHER" id="PTHR23155:SF1185">
    <property type="entry name" value="DISEASE RESISTANCE RPP8-LIKE PROTEIN 3-RELATED"/>
    <property type="match status" value="1"/>
</dbReference>
<organism evidence="10 11">
    <name type="scientific">Castilleja foliolosa</name>
    <dbReference type="NCBI Taxonomy" id="1961234"/>
    <lineage>
        <taxon>Eukaryota</taxon>
        <taxon>Viridiplantae</taxon>
        <taxon>Streptophyta</taxon>
        <taxon>Embryophyta</taxon>
        <taxon>Tracheophyta</taxon>
        <taxon>Spermatophyta</taxon>
        <taxon>Magnoliopsida</taxon>
        <taxon>eudicotyledons</taxon>
        <taxon>Gunneridae</taxon>
        <taxon>Pentapetalae</taxon>
        <taxon>asterids</taxon>
        <taxon>lamiids</taxon>
        <taxon>Lamiales</taxon>
        <taxon>Orobanchaceae</taxon>
        <taxon>Pedicularideae</taxon>
        <taxon>Castillejinae</taxon>
        <taxon>Castilleja</taxon>
    </lineage>
</organism>
<dbReference type="PANTHER" id="PTHR23155">
    <property type="entry name" value="DISEASE RESISTANCE PROTEIN RP"/>
    <property type="match status" value="1"/>
</dbReference>
<name>A0ABD3CAX2_9LAMI</name>
<evidence type="ECO:0000256" key="6">
    <source>
        <dbReference type="ARBA" id="ARBA00022840"/>
    </source>
</evidence>
<feature type="domain" description="Disease resistance protein winged helix" evidence="8">
    <location>
        <begin position="429"/>
        <end position="504"/>
    </location>
</feature>
<dbReference type="Pfam" id="PF23598">
    <property type="entry name" value="LRR_14"/>
    <property type="match status" value="1"/>
</dbReference>
<dbReference type="Gene3D" id="3.80.10.10">
    <property type="entry name" value="Ribonuclease Inhibitor"/>
    <property type="match status" value="1"/>
</dbReference>
<evidence type="ECO:0000259" key="9">
    <source>
        <dbReference type="Pfam" id="PF23598"/>
    </source>
</evidence>
<dbReference type="Proteomes" id="UP001632038">
    <property type="component" value="Unassembled WGS sequence"/>
</dbReference>
<keyword evidence="5" id="KW-0611">Plant defense</keyword>
<dbReference type="AlphaFoldDB" id="A0ABD3CAX2"/>
<dbReference type="InterPro" id="IPR002182">
    <property type="entry name" value="NB-ARC"/>
</dbReference>
<proteinExistence type="inferred from homology"/>
<evidence type="ECO:0000259" key="7">
    <source>
        <dbReference type="Pfam" id="PF00931"/>
    </source>
</evidence>
<evidence type="ECO:0000256" key="4">
    <source>
        <dbReference type="ARBA" id="ARBA00022741"/>
    </source>
</evidence>
<gene>
    <name evidence="10" type="ORF">CASFOL_030025</name>
</gene>
<feature type="domain" description="NB-ARC" evidence="7">
    <location>
        <begin position="176"/>
        <end position="339"/>
    </location>
</feature>
<dbReference type="InterPro" id="IPR042197">
    <property type="entry name" value="Apaf_helical"/>
</dbReference>
<comment type="caution">
    <text evidence="10">The sequence shown here is derived from an EMBL/GenBank/DDBJ whole genome shotgun (WGS) entry which is preliminary data.</text>
</comment>
<dbReference type="GO" id="GO:0051607">
    <property type="term" value="P:defense response to virus"/>
    <property type="evidence" value="ECO:0007669"/>
    <property type="project" value="UniProtKB-ARBA"/>
</dbReference>
<dbReference type="GO" id="GO:0005524">
    <property type="term" value="F:ATP binding"/>
    <property type="evidence" value="ECO:0007669"/>
    <property type="project" value="UniProtKB-KW"/>
</dbReference>
<keyword evidence="11" id="KW-1185">Reference proteome</keyword>
<dbReference type="EMBL" id="JAVIJP010000047">
    <property type="protein sequence ID" value="KAL3626476.1"/>
    <property type="molecule type" value="Genomic_DNA"/>
</dbReference>
<keyword evidence="3" id="KW-0677">Repeat</keyword>
<keyword evidence="2" id="KW-0433">Leucine-rich repeat</keyword>
<dbReference type="Gene3D" id="1.10.8.430">
    <property type="entry name" value="Helical domain of apoptotic protease-activating factors"/>
    <property type="match status" value="1"/>
</dbReference>
<evidence type="ECO:0008006" key="12">
    <source>
        <dbReference type="Google" id="ProtNLM"/>
    </source>
</evidence>
<sequence length="921" mass="104810">MTSASTMLPVARRLEILLLAEGAPAWVEGDLREGAELLRSQLASAASYIEEEIKNSRSSNSSLRQKFKELACDIEDAVESYAHRQQRGVVEGKIIASIKYYCCLREKSLRQDFNIFRKRADLLLEQLNATGYRLSSNNSTFNSIPQHVSPSTTYLHGATDQCIEMDKDEEEMLISHLLQKDPPDLSSLELSVVAICGFGGVGKTTLAQHVLKNPLVKRQFDICAWVCVSDDFQVREILKYLLCIVEGESEVALGMETMEMIEKLHKALSGKTYLIVLDDVWSVEVWNTLKYVLPDNHNGSKILITTRLMDVAYSFGRPFVLKKKELTNSQCWDMLTKITGLADNGGMKADRMIEYIETQIARYNGGLPLAVRVIGGILRGMNLEDWDAILNELKESRSSVFSDIRDALKLSYTRLPAYLKPCFLYLGHFQPDEAISVEKLCLLWIAEGFISPEAQSNKTRMEVAEDYLEELVLRSLVMEVEKEVVSESSSRSKSFRIHDLIRDFCLSEVKQEEFFETIDSGYENNISPLTHRLAVYLNKGNENIHNILSNLTKANHIRSILFFGTVEFLPKPTWLLGFSDLNKFQKTRVLEFNRVDFRYKELPRGIEKLIYLRHLSFGGCYLQELSPFLCKFFLLETLDLRVRAYCTIAIPNVLNHLSSLRHLYFPLSFRTNTRDKLKLDKLERLEILENFHAGKCDALDLLQLKNLQTLTATVDGDNMDLKNTVSRINMQEHLRYSSLVVKNFDTYSIEGISVVAKLLESNCVNAVHIDGYLGVFPTHEGIGSKFTEIILSGSEFTSKDDDPMAILGKLPNLMNLVLCNDAFVGEEMVCFESGFPRLKSLKLATLRHLEKLTMYGGSRTIMQSLTVLTIENCQKLEALPSELTNIPALEKIMMRSMPKVFEKKVEEMFESLNVKIKSYDY</sequence>
<evidence type="ECO:0000256" key="1">
    <source>
        <dbReference type="ARBA" id="ARBA00008894"/>
    </source>
</evidence>
<dbReference type="InterPro" id="IPR032675">
    <property type="entry name" value="LRR_dom_sf"/>
</dbReference>
<evidence type="ECO:0000256" key="2">
    <source>
        <dbReference type="ARBA" id="ARBA00022614"/>
    </source>
</evidence>
<dbReference type="InterPro" id="IPR036388">
    <property type="entry name" value="WH-like_DNA-bd_sf"/>
</dbReference>
<evidence type="ECO:0000256" key="3">
    <source>
        <dbReference type="ARBA" id="ARBA00022737"/>
    </source>
</evidence>
<dbReference type="Pfam" id="PF23559">
    <property type="entry name" value="WHD_DRP"/>
    <property type="match status" value="1"/>
</dbReference>
<dbReference type="PRINTS" id="PR00364">
    <property type="entry name" value="DISEASERSIST"/>
</dbReference>
<evidence type="ECO:0000259" key="8">
    <source>
        <dbReference type="Pfam" id="PF23559"/>
    </source>
</evidence>
<evidence type="ECO:0000313" key="11">
    <source>
        <dbReference type="Proteomes" id="UP001632038"/>
    </source>
</evidence>
<evidence type="ECO:0000313" key="10">
    <source>
        <dbReference type="EMBL" id="KAL3626476.1"/>
    </source>
</evidence>
<dbReference type="InterPro" id="IPR055414">
    <property type="entry name" value="LRR_R13L4/SHOC2-like"/>
</dbReference>
<feature type="domain" description="Disease resistance R13L4/SHOC-2-like LRR" evidence="9">
    <location>
        <begin position="579"/>
        <end position="912"/>
    </location>
</feature>
<dbReference type="Gene3D" id="1.10.10.10">
    <property type="entry name" value="Winged helix-like DNA-binding domain superfamily/Winged helix DNA-binding domain"/>
    <property type="match status" value="1"/>
</dbReference>
<dbReference type="Gene3D" id="3.40.50.300">
    <property type="entry name" value="P-loop containing nucleotide triphosphate hydrolases"/>
    <property type="match status" value="1"/>
</dbReference>
<dbReference type="FunFam" id="1.10.10.10:FF:000322">
    <property type="entry name" value="Probable disease resistance protein At1g63360"/>
    <property type="match status" value="1"/>
</dbReference>
<keyword evidence="4" id="KW-0547">Nucleotide-binding</keyword>
<dbReference type="InterPro" id="IPR058922">
    <property type="entry name" value="WHD_DRP"/>
</dbReference>